<evidence type="ECO:0000256" key="3">
    <source>
        <dbReference type="ARBA" id="ARBA00001941"/>
    </source>
</evidence>
<feature type="active site" description="Proton donor" evidence="10 12">
    <location>
        <position position="172"/>
    </location>
</feature>
<dbReference type="GO" id="GO:0046872">
    <property type="term" value="F:metal ion binding"/>
    <property type="evidence" value="ECO:0007669"/>
    <property type="project" value="UniProtKB-UniRule"/>
</dbReference>
<dbReference type="InterPro" id="IPR011060">
    <property type="entry name" value="RibuloseP-bd_barrel"/>
</dbReference>
<dbReference type="PANTHER" id="PTHR11749">
    <property type="entry name" value="RIBULOSE-5-PHOSPHATE-3-EPIMERASE"/>
    <property type="match status" value="1"/>
</dbReference>
<dbReference type="AlphaFoldDB" id="A0A1L7RDP3"/>
<evidence type="ECO:0000313" key="15">
    <source>
        <dbReference type="EMBL" id="CED92091.1"/>
    </source>
</evidence>
<proteinExistence type="inferred from homology"/>
<feature type="binding site" evidence="14">
    <location>
        <position position="174"/>
    </location>
    <ligand>
        <name>substrate</name>
    </ligand>
</feature>
<comment type="function">
    <text evidence="10">Catalyzes the reversible epimerization of D-ribulose 5-phosphate to D-xylulose 5-phosphate.</text>
</comment>
<evidence type="ECO:0000256" key="4">
    <source>
        <dbReference type="ARBA" id="ARBA00001947"/>
    </source>
</evidence>
<comment type="cofactor">
    <cofactor evidence="10 13">
        <name>a divalent metal cation</name>
        <dbReference type="ChEBI" id="CHEBI:60240"/>
    </cofactor>
    <text evidence="10 13">Binds 1 divalent metal cation per subunit.</text>
</comment>
<evidence type="ECO:0000256" key="8">
    <source>
        <dbReference type="ARBA" id="ARBA00022723"/>
    </source>
</evidence>
<evidence type="ECO:0000256" key="12">
    <source>
        <dbReference type="PIRSR" id="PIRSR001461-1"/>
    </source>
</evidence>
<comment type="cofactor">
    <cofactor evidence="2">
        <name>Mn(2+)</name>
        <dbReference type="ChEBI" id="CHEBI:29035"/>
    </cofactor>
</comment>
<keyword evidence="10 11" id="KW-0119">Carbohydrate metabolism</keyword>
<comment type="cofactor">
    <cofactor evidence="5">
        <name>Fe(2+)</name>
        <dbReference type="ChEBI" id="CHEBI:29033"/>
    </cofactor>
</comment>
<dbReference type="Gene3D" id="3.20.20.70">
    <property type="entry name" value="Aldolase class I"/>
    <property type="match status" value="1"/>
</dbReference>
<keyword evidence="13" id="KW-0862">Zinc</keyword>
<evidence type="ECO:0000256" key="11">
    <source>
        <dbReference type="PIRNR" id="PIRNR001461"/>
    </source>
</evidence>
<dbReference type="GO" id="GO:0006098">
    <property type="term" value="P:pentose-phosphate shunt"/>
    <property type="evidence" value="ECO:0007669"/>
    <property type="project" value="UniProtKB-UniRule"/>
</dbReference>
<organism evidence="15">
    <name type="scientific">Actinomyces succiniciruminis</name>
    <dbReference type="NCBI Taxonomy" id="1522002"/>
    <lineage>
        <taxon>Bacteria</taxon>
        <taxon>Bacillati</taxon>
        <taxon>Actinomycetota</taxon>
        <taxon>Actinomycetes</taxon>
        <taxon>Actinomycetales</taxon>
        <taxon>Actinomycetaceae</taxon>
        <taxon>Actinomyces</taxon>
    </lineage>
</organism>
<dbReference type="EC" id="5.1.3.1" evidence="7 10"/>
<feature type="binding site" evidence="10">
    <location>
        <begin position="172"/>
        <end position="174"/>
    </location>
    <ligand>
        <name>substrate</name>
    </ligand>
</feature>
<evidence type="ECO:0000256" key="5">
    <source>
        <dbReference type="ARBA" id="ARBA00001954"/>
    </source>
</evidence>
<keyword evidence="13" id="KW-0170">Cobalt</keyword>
<feature type="binding site" evidence="10 14">
    <location>
        <begin position="139"/>
        <end position="142"/>
    </location>
    <ligand>
        <name>substrate</name>
    </ligand>
</feature>
<protein>
    <recommendedName>
        <fullName evidence="7 10">Ribulose-phosphate 3-epimerase</fullName>
        <ecNumber evidence="7 10">5.1.3.1</ecNumber>
    </recommendedName>
</protein>
<feature type="binding site" evidence="10 13">
    <location>
        <position position="32"/>
    </location>
    <ligand>
        <name>a divalent metal cation</name>
        <dbReference type="ChEBI" id="CHEBI:60240"/>
    </ligand>
</feature>
<evidence type="ECO:0000256" key="14">
    <source>
        <dbReference type="PIRSR" id="PIRSR001461-3"/>
    </source>
</evidence>
<gene>
    <name evidence="10" type="primary">rpe</name>
    <name evidence="15" type="ORF">AAM4_2259</name>
</gene>
<feature type="binding site" evidence="10 13">
    <location>
        <position position="30"/>
    </location>
    <ligand>
        <name>a divalent metal cation</name>
        <dbReference type="ChEBI" id="CHEBI:60240"/>
    </ligand>
</feature>
<dbReference type="PROSITE" id="PS01086">
    <property type="entry name" value="RIBUL_P_3_EPIMER_2"/>
    <property type="match status" value="1"/>
</dbReference>
<dbReference type="PIRSF" id="PIRSF001461">
    <property type="entry name" value="RPE"/>
    <property type="match status" value="1"/>
</dbReference>
<comment type="similarity">
    <text evidence="6 10 11">Belongs to the ribulose-phosphate 3-epimerase family.</text>
</comment>
<dbReference type="GO" id="GO:0004750">
    <property type="term" value="F:D-ribulose-phosphate 3-epimerase activity"/>
    <property type="evidence" value="ECO:0007669"/>
    <property type="project" value="UniProtKB-UniRule"/>
</dbReference>
<evidence type="ECO:0000256" key="10">
    <source>
        <dbReference type="HAMAP-Rule" id="MF_02227"/>
    </source>
</evidence>
<feature type="binding site" evidence="10 14">
    <location>
        <position position="63"/>
    </location>
    <ligand>
        <name>substrate</name>
    </ligand>
</feature>
<sequence length="231" mass="24547">MPAIHPSILNADQAHLAAELDRVRTADGLHVDIMDNHFVPNQFGGPSLVETVLAHSELPVDAHLMIENADRWAPVYAEAGCAIVTSHLEATAAPFRLAAQLHRQGVGVGLALRPATPLAAVESLLGELDLLLLMTVEPGFGGQSFLEPMLDKIAAARRLVGRHGQQLRIQIDGGVTEQTIVRAAEAGADVFVAGSAVYRADDAAAAIATLREQAATHSHWVHPDTPEVNSR</sequence>
<dbReference type="CDD" id="cd00429">
    <property type="entry name" value="RPE"/>
    <property type="match status" value="1"/>
</dbReference>
<dbReference type="HAMAP" id="MF_02227">
    <property type="entry name" value="RPE"/>
    <property type="match status" value="1"/>
</dbReference>
<evidence type="ECO:0000256" key="7">
    <source>
        <dbReference type="ARBA" id="ARBA00013188"/>
    </source>
</evidence>
<comment type="cofactor">
    <cofactor evidence="4">
        <name>Zn(2+)</name>
        <dbReference type="ChEBI" id="CHEBI:29105"/>
    </cofactor>
</comment>
<dbReference type="FunFam" id="3.20.20.70:FF:000004">
    <property type="entry name" value="Ribulose-phosphate 3-epimerase"/>
    <property type="match status" value="1"/>
</dbReference>
<keyword evidence="13" id="KW-0464">Manganese</keyword>
<dbReference type="RefSeq" id="WP_210581341.1">
    <property type="nucleotide sequence ID" value="NZ_LK995531.1"/>
</dbReference>
<dbReference type="NCBIfam" id="NF004076">
    <property type="entry name" value="PRK05581.1-4"/>
    <property type="match status" value="1"/>
</dbReference>
<feature type="binding site" evidence="10 13">
    <location>
        <position position="172"/>
    </location>
    <ligand>
        <name>a divalent metal cation</name>
        <dbReference type="ChEBI" id="CHEBI:60240"/>
    </ligand>
</feature>
<keyword evidence="8 10" id="KW-0479">Metal-binding</keyword>
<evidence type="ECO:0000256" key="2">
    <source>
        <dbReference type="ARBA" id="ARBA00001936"/>
    </source>
</evidence>
<dbReference type="Pfam" id="PF00834">
    <property type="entry name" value="Ribul_P_3_epim"/>
    <property type="match status" value="1"/>
</dbReference>
<evidence type="ECO:0000256" key="6">
    <source>
        <dbReference type="ARBA" id="ARBA00009541"/>
    </source>
</evidence>
<dbReference type="InterPro" id="IPR000056">
    <property type="entry name" value="Ribul_P_3_epim-like"/>
</dbReference>
<dbReference type="NCBIfam" id="TIGR01163">
    <property type="entry name" value="rpe"/>
    <property type="match status" value="1"/>
</dbReference>
<name>A0A1L7RDP3_9ACTO</name>
<evidence type="ECO:0000256" key="1">
    <source>
        <dbReference type="ARBA" id="ARBA00001782"/>
    </source>
</evidence>
<reference evidence="15" key="1">
    <citation type="submission" date="2014-07" db="EMBL/GenBank/DDBJ databases">
        <authorList>
            <person name="Zhang J.E."/>
            <person name="Yang H."/>
            <person name="Guo J."/>
            <person name="Deng Z."/>
            <person name="Luo H."/>
            <person name="Luo M."/>
            <person name="Zhao B."/>
        </authorList>
    </citation>
    <scope>NUCLEOTIDE SEQUENCE</scope>
    <source>
        <strain evidence="15">AM4</strain>
    </source>
</reference>
<accession>A0A1L7RDP3</accession>
<feature type="binding site" evidence="10 14">
    <location>
        <position position="7"/>
    </location>
    <ligand>
        <name>substrate</name>
    </ligand>
</feature>
<evidence type="ECO:0000256" key="9">
    <source>
        <dbReference type="ARBA" id="ARBA00023235"/>
    </source>
</evidence>
<comment type="catalytic activity">
    <reaction evidence="1 10 11">
        <text>D-ribulose 5-phosphate = D-xylulose 5-phosphate</text>
        <dbReference type="Rhea" id="RHEA:13677"/>
        <dbReference type="ChEBI" id="CHEBI:57737"/>
        <dbReference type="ChEBI" id="CHEBI:58121"/>
        <dbReference type="EC" id="5.1.3.1"/>
    </reaction>
</comment>
<feature type="active site" description="Proton acceptor" evidence="10 12">
    <location>
        <position position="32"/>
    </location>
</feature>
<dbReference type="SUPFAM" id="SSF51366">
    <property type="entry name" value="Ribulose-phoshate binding barrel"/>
    <property type="match status" value="1"/>
</dbReference>
<comment type="cofactor">
    <cofactor evidence="3">
        <name>Co(2+)</name>
        <dbReference type="ChEBI" id="CHEBI:48828"/>
    </cofactor>
</comment>
<comment type="pathway">
    <text evidence="10">Carbohydrate degradation.</text>
</comment>
<dbReference type="GO" id="GO:0019323">
    <property type="term" value="P:pentose catabolic process"/>
    <property type="evidence" value="ECO:0007669"/>
    <property type="project" value="UniProtKB-UniRule"/>
</dbReference>
<feature type="binding site" evidence="10 14">
    <location>
        <begin position="194"/>
        <end position="195"/>
    </location>
    <ligand>
        <name>substrate</name>
    </ligand>
</feature>
<keyword evidence="9 10" id="KW-0413">Isomerase</keyword>
<feature type="binding site" evidence="10 13">
    <location>
        <position position="63"/>
    </location>
    <ligand>
        <name>a divalent metal cation</name>
        <dbReference type="ChEBI" id="CHEBI:60240"/>
    </ligand>
</feature>
<dbReference type="InterPro" id="IPR026019">
    <property type="entry name" value="Ribul_P_3_epim"/>
</dbReference>
<dbReference type="GO" id="GO:0005737">
    <property type="term" value="C:cytoplasm"/>
    <property type="evidence" value="ECO:0007669"/>
    <property type="project" value="UniProtKB-ARBA"/>
</dbReference>
<evidence type="ECO:0000256" key="13">
    <source>
        <dbReference type="PIRSR" id="PIRSR001461-2"/>
    </source>
</evidence>
<dbReference type="EMBL" id="LK995531">
    <property type="protein sequence ID" value="CED92091.1"/>
    <property type="molecule type" value="Genomic_DNA"/>
</dbReference>
<dbReference type="InterPro" id="IPR013785">
    <property type="entry name" value="Aldolase_TIM"/>
</dbReference>